<dbReference type="Pfam" id="PF03401">
    <property type="entry name" value="TctC"/>
    <property type="match status" value="1"/>
</dbReference>
<reference evidence="4" key="1">
    <citation type="submission" date="2016-10" db="EMBL/GenBank/DDBJ databases">
        <authorList>
            <person name="Varghese N."/>
            <person name="Submissions S."/>
        </authorList>
    </citation>
    <scope>NUCLEOTIDE SEQUENCE [LARGE SCALE GENOMIC DNA]</scope>
    <source>
        <strain evidence="4">GAS369</strain>
    </source>
</reference>
<organism evidence="3 4">
    <name type="scientific">Bradyrhizobium canariense</name>
    <dbReference type="NCBI Taxonomy" id="255045"/>
    <lineage>
        <taxon>Bacteria</taxon>
        <taxon>Pseudomonadati</taxon>
        <taxon>Pseudomonadota</taxon>
        <taxon>Alphaproteobacteria</taxon>
        <taxon>Hyphomicrobiales</taxon>
        <taxon>Nitrobacteraceae</taxon>
        <taxon>Bradyrhizobium</taxon>
    </lineage>
</organism>
<dbReference type="SUPFAM" id="SSF53850">
    <property type="entry name" value="Periplasmic binding protein-like II"/>
    <property type="match status" value="1"/>
</dbReference>
<protein>
    <submittedName>
        <fullName evidence="3">Tripartite-type tricarboxylate transporter, receptor component TctC</fullName>
    </submittedName>
</protein>
<evidence type="ECO:0000256" key="1">
    <source>
        <dbReference type="ARBA" id="ARBA00006987"/>
    </source>
</evidence>
<evidence type="ECO:0000313" key="3">
    <source>
        <dbReference type="EMBL" id="SDT56114.1"/>
    </source>
</evidence>
<keyword evidence="2" id="KW-0732">Signal</keyword>
<dbReference type="CDD" id="cd07012">
    <property type="entry name" value="PBP2_Bug_TTT"/>
    <property type="match status" value="1"/>
</dbReference>
<feature type="chain" id="PRO_5009269842" evidence="2">
    <location>
        <begin position="22"/>
        <end position="319"/>
    </location>
</feature>
<dbReference type="Proteomes" id="UP000243904">
    <property type="component" value="Chromosome I"/>
</dbReference>
<evidence type="ECO:0000256" key="2">
    <source>
        <dbReference type="SAM" id="SignalP"/>
    </source>
</evidence>
<proteinExistence type="inferred from homology"/>
<dbReference type="Gene3D" id="3.40.190.150">
    <property type="entry name" value="Bordetella uptake gene, domain 1"/>
    <property type="match status" value="1"/>
</dbReference>
<comment type="similarity">
    <text evidence="1">Belongs to the UPF0065 (bug) family.</text>
</comment>
<dbReference type="AlphaFoldDB" id="A0A1H2BD89"/>
<keyword evidence="3" id="KW-0675">Receptor</keyword>
<dbReference type="PANTHER" id="PTHR42928">
    <property type="entry name" value="TRICARBOXYLATE-BINDING PROTEIN"/>
    <property type="match status" value="1"/>
</dbReference>
<dbReference type="InterPro" id="IPR005064">
    <property type="entry name" value="BUG"/>
</dbReference>
<dbReference type="Gene3D" id="3.40.190.10">
    <property type="entry name" value="Periplasmic binding protein-like II"/>
    <property type="match status" value="1"/>
</dbReference>
<accession>A0A1H2BD89</accession>
<keyword evidence="4" id="KW-1185">Reference proteome</keyword>
<evidence type="ECO:0000313" key="4">
    <source>
        <dbReference type="Proteomes" id="UP000243904"/>
    </source>
</evidence>
<dbReference type="PANTHER" id="PTHR42928:SF5">
    <property type="entry name" value="BLR1237 PROTEIN"/>
    <property type="match status" value="1"/>
</dbReference>
<dbReference type="PIRSF" id="PIRSF017082">
    <property type="entry name" value="YflP"/>
    <property type="match status" value="1"/>
</dbReference>
<sequence>MKTIGSLLLVSAVTVAAPGHAQTFPSKPITMIIPFPAGGRTDVIGRIFAQSLQEALGKPVAVINKPGASSVLGSNEVSEATPDGYTVGFFSTAVVTAQYTVPTPLSLKSFDLVAIVNADPAALAVAENAPWKSLKDLVADAKNKPGVFRLGMIPGASSQIFASGFTRAAGLDIVSVPFKGDTDGAIALAGHNIDVHFAVPVSYKSLVESKKVRILAVASDAPSPVYGNLPTFKGNGVDLTVGAFHGIFVPTGTPPAVKQKLADGLKTAVESPELKKRMEDAGAAIVFLQGDEATSYLAKQDETYRSIIEALGLRVAATH</sequence>
<dbReference type="EMBL" id="LT629750">
    <property type="protein sequence ID" value="SDT56114.1"/>
    <property type="molecule type" value="Genomic_DNA"/>
</dbReference>
<name>A0A1H2BD89_9BRAD</name>
<dbReference type="InterPro" id="IPR042100">
    <property type="entry name" value="Bug_dom1"/>
</dbReference>
<gene>
    <name evidence="3" type="ORF">SAMN05444158_7045</name>
</gene>
<feature type="signal peptide" evidence="2">
    <location>
        <begin position="1"/>
        <end position="21"/>
    </location>
</feature>